<feature type="compositionally biased region" description="Polar residues" evidence="1">
    <location>
        <begin position="407"/>
        <end position="429"/>
    </location>
</feature>
<evidence type="ECO:0000256" key="1">
    <source>
        <dbReference type="SAM" id="MobiDB-lite"/>
    </source>
</evidence>
<proteinExistence type="predicted"/>
<protein>
    <submittedName>
        <fullName evidence="2">Uncharacterized protein</fullName>
    </submittedName>
</protein>
<feature type="compositionally biased region" description="Polar residues" evidence="1">
    <location>
        <begin position="504"/>
        <end position="514"/>
    </location>
</feature>
<feature type="compositionally biased region" description="Basic residues" evidence="1">
    <location>
        <begin position="469"/>
        <end position="481"/>
    </location>
</feature>
<feature type="region of interest" description="Disordered" evidence="1">
    <location>
        <begin position="85"/>
        <end position="123"/>
    </location>
</feature>
<evidence type="ECO:0000313" key="2">
    <source>
        <dbReference type="EnsemblMetazoa" id="ACUA025349-PA"/>
    </source>
</evidence>
<name>A0A182MSP8_9DIPT</name>
<sequence>MMSYRHSIATTASEEGSCDVNNNDLLSADNLLRLALKKPKSWKWELTTSSSSPSISFPKIQLYDGVSGELMVEVDRPDCVIRSDCSDGGRVPAEQPALMQSSSSSKELDARQGRYRRSRTSLVKEKLSTSGDSLADIFNQLQNKGLGHKLSTSGSQYRLINGELEDGRGSLQKSKSANAIGVQDAPPIVRRRSRRSLASRSSSILERISEFYGRSSTEEEEGRDQQLVLPPVPQLVLPAARADSPAQPDTDGVTIEEIPADPSTAPIKPHPKIYKLLRSNIGTLMVREESFHTQRSLRRRQRENGEPPSSVQDTERVVELDEWTDRPRLIDSGEVERFRYEREINHIDGLLSRVMLSHDLQTEEDRRDAPSIRISEPPDVVTTMNGSTGYQNGTSHRKRRTRRSVSVGGTINSPHRRSLSSGRNHSPTNAGRYAHRNGRRSASSSSTSDAETGPRRGEQRTGSSSRSGSQKRRGRTRHRGRQPNDTPETSPRAAITNDACAPRASTTPQTGLKTNESDLKQLPTANRTGACGQVRTGETMLCVTRCVTESGGMIHAVSFALTHWNVAATSWTSS</sequence>
<feature type="compositionally biased region" description="Basic and acidic residues" evidence="1">
    <location>
        <begin position="361"/>
        <end position="370"/>
    </location>
</feature>
<reference evidence="3" key="1">
    <citation type="submission" date="2013-09" db="EMBL/GenBank/DDBJ databases">
        <title>The Genome Sequence of Anopheles culicifacies species A.</title>
        <authorList>
            <consortium name="The Broad Institute Genomics Platform"/>
            <person name="Neafsey D.E."/>
            <person name="Besansky N."/>
            <person name="Howell P."/>
            <person name="Walton C."/>
            <person name="Young S.K."/>
            <person name="Zeng Q."/>
            <person name="Gargeya S."/>
            <person name="Fitzgerald M."/>
            <person name="Haas B."/>
            <person name="Abouelleil A."/>
            <person name="Allen A.W."/>
            <person name="Alvarado L."/>
            <person name="Arachchi H.M."/>
            <person name="Berlin A.M."/>
            <person name="Chapman S.B."/>
            <person name="Gainer-Dewar J."/>
            <person name="Goldberg J."/>
            <person name="Griggs A."/>
            <person name="Gujja S."/>
            <person name="Hansen M."/>
            <person name="Howarth C."/>
            <person name="Imamovic A."/>
            <person name="Ireland A."/>
            <person name="Larimer J."/>
            <person name="McCowan C."/>
            <person name="Murphy C."/>
            <person name="Pearson M."/>
            <person name="Poon T.W."/>
            <person name="Priest M."/>
            <person name="Roberts A."/>
            <person name="Saif S."/>
            <person name="Shea T."/>
            <person name="Sisk P."/>
            <person name="Sykes S."/>
            <person name="Wortman J."/>
            <person name="Nusbaum C."/>
            <person name="Birren B."/>
        </authorList>
    </citation>
    <scope>NUCLEOTIDE SEQUENCE [LARGE SCALE GENOMIC DNA]</scope>
    <source>
        <strain evidence="3">A-37</strain>
    </source>
</reference>
<accession>A0A182MSP8</accession>
<feature type="compositionally biased region" description="Polar residues" evidence="1">
    <location>
        <begin position="382"/>
        <end position="394"/>
    </location>
</feature>
<organism evidence="2 3">
    <name type="scientific">Anopheles culicifacies</name>
    <dbReference type="NCBI Taxonomy" id="139723"/>
    <lineage>
        <taxon>Eukaryota</taxon>
        <taxon>Metazoa</taxon>
        <taxon>Ecdysozoa</taxon>
        <taxon>Arthropoda</taxon>
        <taxon>Hexapoda</taxon>
        <taxon>Insecta</taxon>
        <taxon>Pterygota</taxon>
        <taxon>Neoptera</taxon>
        <taxon>Endopterygota</taxon>
        <taxon>Diptera</taxon>
        <taxon>Nematocera</taxon>
        <taxon>Culicoidea</taxon>
        <taxon>Culicidae</taxon>
        <taxon>Anophelinae</taxon>
        <taxon>Anopheles</taxon>
        <taxon>culicifacies species complex</taxon>
    </lineage>
</organism>
<dbReference type="STRING" id="139723.A0A182MSP8"/>
<reference evidence="2" key="2">
    <citation type="submission" date="2020-05" db="UniProtKB">
        <authorList>
            <consortium name="EnsemblMetazoa"/>
        </authorList>
    </citation>
    <scope>IDENTIFICATION</scope>
    <source>
        <strain evidence="2">A-37</strain>
    </source>
</reference>
<dbReference type="EMBL" id="AXCM01009589">
    <property type="status" value="NOT_ANNOTATED_CDS"/>
    <property type="molecule type" value="Genomic_DNA"/>
</dbReference>
<feature type="region of interest" description="Disordered" evidence="1">
    <location>
        <begin position="292"/>
        <end position="314"/>
    </location>
</feature>
<evidence type="ECO:0000313" key="3">
    <source>
        <dbReference type="Proteomes" id="UP000075883"/>
    </source>
</evidence>
<dbReference type="Pfam" id="PF16063">
    <property type="entry name" value="DUF4805"/>
    <property type="match status" value="1"/>
</dbReference>
<feature type="region of interest" description="Disordered" evidence="1">
    <location>
        <begin position="361"/>
        <end position="515"/>
    </location>
</feature>
<dbReference type="EnsemblMetazoa" id="ACUA025349-RA">
    <property type="protein sequence ID" value="ACUA025349-PA"/>
    <property type="gene ID" value="ACUA025349"/>
</dbReference>
<dbReference type="VEuPathDB" id="VectorBase:ACUA025349"/>
<dbReference type="AlphaFoldDB" id="A0A182MSP8"/>
<keyword evidence="3" id="KW-1185">Reference proteome</keyword>
<dbReference type="InterPro" id="IPR032064">
    <property type="entry name" value="DUF4805"/>
</dbReference>
<dbReference type="Proteomes" id="UP000075883">
    <property type="component" value="Unassembled WGS sequence"/>
</dbReference>